<dbReference type="EMBL" id="FNHW01000001">
    <property type="protein sequence ID" value="SDM81764.1"/>
    <property type="molecule type" value="Genomic_DNA"/>
</dbReference>
<name>A0A1G9WB37_9BACL</name>
<dbReference type="AlphaFoldDB" id="A0A1G9WB37"/>
<gene>
    <name evidence="2" type="ORF">SAMN04488137_2063</name>
</gene>
<proteinExistence type="predicted"/>
<dbReference type="Pfam" id="PF16258">
    <property type="entry name" value="DUF4912"/>
    <property type="match status" value="1"/>
</dbReference>
<sequence>MVEVAGDWRQKTGVKKMINEIVKMKEKGLTLQQIADRMNLSIGKVQYRWNKYRQEAGKASEPNSKKEGNVQEKPAEPSEMIVDPPKIHWVMPYEFDEDTLFAMVQSPTSIFVYWSISAMKRQMVEHHFRTSWNNLPKKMKIYDVTDIIFQGHNSHRSFEIDLPEMTNNWFLQHLEPDRTYVVDIGTKTFDGSFFTVLRSNPIETPRDVANDHRTQNVLNWKNGNAYEPEWMENFSSYSYYQKIR</sequence>
<organism evidence="2 3">
    <name type="scientific">Fictibacillus solisalsi</name>
    <dbReference type="NCBI Taxonomy" id="459525"/>
    <lineage>
        <taxon>Bacteria</taxon>
        <taxon>Bacillati</taxon>
        <taxon>Bacillota</taxon>
        <taxon>Bacilli</taxon>
        <taxon>Bacillales</taxon>
        <taxon>Fictibacillaceae</taxon>
        <taxon>Fictibacillus</taxon>
    </lineage>
</organism>
<evidence type="ECO:0000313" key="2">
    <source>
        <dbReference type="EMBL" id="SDM81764.1"/>
    </source>
</evidence>
<keyword evidence="3" id="KW-1185">Reference proteome</keyword>
<evidence type="ECO:0008006" key="4">
    <source>
        <dbReference type="Google" id="ProtNLM"/>
    </source>
</evidence>
<feature type="region of interest" description="Disordered" evidence="1">
    <location>
        <begin position="56"/>
        <end position="78"/>
    </location>
</feature>
<protein>
    <recommendedName>
        <fullName evidence="4">DUF4912 domain-containing protein</fullName>
    </recommendedName>
</protein>
<evidence type="ECO:0000256" key="1">
    <source>
        <dbReference type="SAM" id="MobiDB-lite"/>
    </source>
</evidence>
<dbReference type="InterPro" id="IPR032585">
    <property type="entry name" value="DUF4912"/>
</dbReference>
<feature type="compositionally biased region" description="Basic and acidic residues" evidence="1">
    <location>
        <begin position="56"/>
        <end position="76"/>
    </location>
</feature>
<accession>A0A1G9WB37</accession>
<evidence type="ECO:0000313" key="3">
    <source>
        <dbReference type="Proteomes" id="UP000199544"/>
    </source>
</evidence>
<dbReference type="STRING" id="459525.SAMN04488137_2063"/>
<dbReference type="Proteomes" id="UP000199544">
    <property type="component" value="Unassembled WGS sequence"/>
</dbReference>
<reference evidence="3" key="1">
    <citation type="submission" date="2016-10" db="EMBL/GenBank/DDBJ databases">
        <authorList>
            <person name="Varghese N."/>
            <person name="Submissions S."/>
        </authorList>
    </citation>
    <scope>NUCLEOTIDE SEQUENCE [LARGE SCALE GENOMIC DNA]</scope>
    <source>
        <strain evidence="3">CGMCC 1.6854</strain>
    </source>
</reference>